<reference evidence="1 2" key="1">
    <citation type="journal article" date="2016" name="Int. J. Syst. Evol. Microbiol.">
        <title>Description of Comamonas sediminis sp. nov., isolated from lagoon sediments.</title>
        <authorList>
            <person name="Subhash Y."/>
            <person name="Bang J.J."/>
            <person name="You T.H."/>
            <person name="Lee S.S."/>
        </authorList>
    </citation>
    <scope>NUCLEOTIDE SEQUENCE [LARGE SCALE GENOMIC DNA]</scope>
    <source>
        <strain evidence="1 2">JCM 31169</strain>
    </source>
</reference>
<organism evidence="1 2">
    <name type="scientific">Comamonas sediminis</name>
    <dbReference type="NCBI Taxonomy" id="1783360"/>
    <lineage>
        <taxon>Bacteria</taxon>
        <taxon>Pseudomonadati</taxon>
        <taxon>Pseudomonadota</taxon>
        <taxon>Betaproteobacteria</taxon>
        <taxon>Burkholderiales</taxon>
        <taxon>Comamonadaceae</taxon>
        <taxon>Comamonas</taxon>
    </lineage>
</organism>
<gene>
    <name evidence="1" type="ORF">AB7A72_00895</name>
</gene>
<name>A0ABV4AW74_9BURK</name>
<comment type="caution">
    <text evidence="1">The sequence shown here is derived from an EMBL/GenBank/DDBJ whole genome shotgun (WGS) entry which is preliminary data.</text>
</comment>
<sequence length="64" mass="6816">MSDSAEDEGTPDSYLKALKAEGAELLMHAGKDDVHARARLSVIDAKIDQLTRPMTGGYGGARQV</sequence>
<protein>
    <submittedName>
        <fullName evidence="1">Uncharacterized protein</fullName>
    </submittedName>
</protein>
<evidence type="ECO:0000313" key="2">
    <source>
        <dbReference type="Proteomes" id="UP001562178"/>
    </source>
</evidence>
<accession>A0ABV4AW74</accession>
<keyword evidence="2" id="KW-1185">Reference proteome</keyword>
<dbReference type="EMBL" id="JBGBDC010000001">
    <property type="protein sequence ID" value="MEY2249548.1"/>
    <property type="molecule type" value="Genomic_DNA"/>
</dbReference>
<dbReference type="RefSeq" id="WP_369458723.1">
    <property type="nucleotide sequence ID" value="NZ_JBGBDC010000001.1"/>
</dbReference>
<evidence type="ECO:0000313" key="1">
    <source>
        <dbReference type="EMBL" id="MEY2249548.1"/>
    </source>
</evidence>
<proteinExistence type="predicted"/>
<dbReference type="Proteomes" id="UP001562178">
    <property type="component" value="Unassembled WGS sequence"/>
</dbReference>